<feature type="domain" description="XS" evidence="5">
    <location>
        <begin position="114"/>
        <end position="228"/>
    </location>
</feature>
<evidence type="ECO:0000313" key="8">
    <source>
        <dbReference type="EMBL" id="ERN07889.1"/>
    </source>
</evidence>
<feature type="compositionally biased region" description="Basic and acidic residues" evidence="4">
    <location>
        <begin position="353"/>
        <end position="366"/>
    </location>
</feature>
<feature type="region of interest" description="Disordered" evidence="4">
    <location>
        <begin position="353"/>
        <end position="373"/>
    </location>
</feature>
<dbReference type="Pfam" id="PF03468">
    <property type="entry name" value="XS"/>
    <property type="match status" value="1"/>
</dbReference>
<dbReference type="CDD" id="cd12266">
    <property type="entry name" value="RRM_like_XS"/>
    <property type="match status" value="1"/>
</dbReference>
<dbReference type="PANTHER" id="PTHR21596">
    <property type="entry name" value="RIBONUCLEASE P SUBUNIT P38"/>
    <property type="match status" value="1"/>
</dbReference>
<dbReference type="Pfam" id="PF03470">
    <property type="entry name" value="zf-XS"/>
    <property type="match status" value="1"/>
</dbReference>
<dbReference type="Gene3D" id="3.30.70.2890">
    <property type="entry name" value="XS domain"/>
    <property type="match status" value="1"/>
</dbReference>
<evidence type="ECO:0000259" key="5">
    <source>
        <dbReference type="Pfam" id="PF03468"/>
    </source>
</evidence>
<evidence type="ECO:0000256" key="4">
    <source>
        <dbReference type="SAM" id="MobiDB-lite"/>
    </source>
</evidence>
<dbReference type="OrthoDB" id="1892195at2759"/>
<evidence type="ECO:0000259" key="7">
    <source>
        <dbReference type="Pfam" id="PF03470"/>
    </source>
</evidence>
<dbReference type="InterPro" id="IPR005381">
    <property type="entry name" value="Znf-XS_domain"/>
</dbReference>
<dbReference type="InterPro" id="IPR045177">
    <property type="entry name" value="FDM1-5/IDN2"/>
</dbReference>
<keyword evidence="1 3" id="KW-0175">Coiled coil</keyword>
<dbReference type="HOGENOM" id="CLU_021775_1_1_1"/>
<dbReference type="Pfam" id="PF03469">
    <property type="entry name" value="XH"/>
    <property type="match status" value="1"/>
</dbReference>
<accession>W1PJG8</accession>
<keyword evidence="2" id="KW-0943">RNA-mediated gene silencing</keyword>
<dbReference type="GO" id="GO:0080188">
    <property type="term" value="P:gene silencing by siRNA-directed DNA methylation"/>
    <property type="evidence" value="ECO:0007669"/>
    <property type="project" value="InterPro"/>
</dbReference>
<gene>
    <name evidence="8" type="ORF">AMTR_s00012p00226630</name>
</gene>
<dbReference type="InterPro" id="IPR038588">
    <property type="entry name" value="XS_domain_sf"/>
</dbReference>
<keyword evidence="9" id="KW-1185">Reference proteome</keyword>
<dbReference type="eggNOG" id="ENOG502QRE8">
    <property type="taxonomic scope" value="Eukaryota"/>
</dbReference>
<evidence type="ECO:0000256" key="2">
    <source>
        <dbReference type="ARBA" id="ARBA00023158"/>
    </source>
</evidence>
<dbReference type="OMA" id="DREAYSC"/>
<evidence type="ECO:0000313" key="9">
    <source>
        <dbReference type="Proteomes" id="UP000017836"/>
    </source>
</evidence>
<feature type="domain" description="Zinc finger-XS" evidence="7">
    <location>
        <begin position="43"/>
        <end position="84"/>
    </location>
</feature>
<evidence type="ECO:0000256" key="1">
    <source>
        <dbReference type="ARBA" id="ARBA00023054"/>
    </source>
</evidence>
<dbReference type="KEGG" id="atr:18436127"/>
<reference evidence="9" key="1">
    <citation type="journal article" date="2013" name="Science">
        <title>The Amborella genome and the evolution of flowering plants.</title>
        <authorList>
            <consortium name="Amborella Genome Project"/>
        </authorList>
    </citation>
    <scope>NUCLEOTIDE SEQUENCE [LARGE SCALE GENOMIC DNA]</scope>
</reference>
<dbReference type="EMBL" id="KI393609">
    <property type="protein sequence ID" value="ERN07889.1"/>
    <property type="molecule type" value="Genomic_DNA"/>
</dbReference>
<evidence type="ECO:0000256" key="3">
    <source>
        <dbReference type="SAM" id="Coils"/>
    </source>
</evidence>
<dbReference type="InterPro" id="IPR005380">
    <property type="entry name" value="XS_domain"/>
</dbReference>
<feature type="domain" description="Factor of DNA methylation 1-5/IDN2" evidence="6">
    <location>
        <begin position="507"/>
        <end position="637"/>
    </location>
</feature>
<dbReference type="AlphaFoldDB" id="W1PJG8"/>
<dbReference type="InterPro" id="IPR005379">
    <property type="entry name" value="FDM1-5/IDN2_XH"/>
</dbReference>
<dbReference type="PANTHER" id="PTHR21596:SF3">
    <property type="entry name" value="FACTOR OF DNA METHYLATION 1-RELATED"/>
    <property type="match status" value="1"/>
</dbReference>
<protein>
    <recommendedName>
        <fullName evidence="10">Factor of DNA methylation 1-5/IDN2 domain-containing protein</fullName>
    </recommendedName>
</protein>
<sequence length="638" mass="74568">MSSCSGEDSEISESEIDSCEVDIYEELTSGKHFLRNSNGTFRCPFCIGKKKQAYAYKDLLQHASGVGSSSSRKTQEKGKHRALAKFLKAEVADDPEPSNGSKEIQKPLSKSASDDIFVYPWMGIIVNIETGYDQKSSKYVGLGANQLKAQFERFQPVKVHPIWNYQGHLGIAIVDFHKDWTGHHNAMSFEKYFAEIQCGKKQWLEQKKNGKNCKKIFYGWVARVDDYEADDYIGKHLRDNGDLKTVAELANEHKQRENTLVEDLKNEILLKSRSLESHEEKLKEMEYIKQEMDRKLALQDEAHRDELRKERQNQANIWSRLMAERNRHEATLALERDELERRHKELEKWEARNDAEKKKLEEEKRKNALKNSSLQKASLEQKIVDEKVKELMEHHKIEQERLANVVRKQQKELNEKQRVEVEIQKLKGELVMMKHLQGDDNTDIDEKIKAVVEELQEKENEMQCLEDLNSALLSKERETNDELQAARKEAIEFFKDQPNTRAHIGAKRMGALDDQPFKDAVKAKLQGGDWEIKASELCSLWEDHTRDPAWHPYMTIFIEGKNQEVIDENDEKLKEFRDEYGDEAFKAVERAMLELNEYNPSGRYPVWDLWNFKEGRRATLQEVVHHLIKQLKTLKRKR</sequence>
<evidence type="ECO:0008006" key="10">
    <source>
        <dbReference type="Google" id="ProtNLM"/>
    </source>
</evidence>
<dbReference type="STRING" id="13333.W1PJG8"/>
<name>W1PJG8_AMBTC</name>
<proteinExistence type="predicted"/>
<feature type="coiled-coil region" evidence="3">
    <location>
        <begin position="247"/>
        <end position="295"/>
    </location>
</feature>
<dbReference type="Proteomes" id="UP000017836">
    <property type="component" value="Unassembled WGS sequence"/>
</dbReference>
<dbReference type="Gramene" id="ERN07889">
    <property type="protein sequence ID" value="ERN07889"/>
    <property type="gene ID" value="AMTR_s00012p00226630"/>
</dbReference>
<organism evidence="8 9">
    <name type="scientific">Amborella trichopoda</name>
    <dbReference type="NCBI Taxonomy" id="13333"/>
    <lineage>
        <taxon>Eukaryota</taxon>
        <taxon>Viridiplantae</taxon>
        <taxon>Streptophyta</taxon>
        <taxon>Embryophyta</taxon>
        <taxon>Tracheophyta</taxon>
        <taxon>Spermatophyta</taxon>
        <taxon>Magnoliopsida</taxon>
        <taxon>Amborellales</taxon>
        <taxon>Amborellaceae</taxon>
        <taxon>Amborella</taxon>
    </lineage>
</organism>
<evidence type="ECO:0000259" key="6">
    <source>
        <dbReference type="Pfam" id="PF03469"/>
    </source>
</evidence>